<keyword evidence="4" id="KW-1185">Reference proteome</keyword>
<gene>
    <name evidence="3" type="ORF">GCM10009750_28530</name>
</gene>
<sequence length="96" mass="11112">MLGRIAARMFPRTYHNLQVLSTVDLQSDSMLERMISYETEVRELRAELNEIRRDNRRVVELYDLVFERLQEDMPLRAKPVPADGGQDSAASTGERS</sequence>
<evidence type="ECO:0000313" key="4">
    <source>
        <dbReference type="Proteomes" id="UP001501746"/>
    </source>
</evidence>
<feature type="region of interest" description="Disordered" evidence="2">
    <location>
        <begin position="76"/>
        <end position="96"/>
    </location>
</feature>
<evidence type="ECO:0000256" key="2">
    <source>
        <dbReference type="SAM" id="MobiDB-lite"/>
    </source>
</evidence>
<evidence type="ECO:0000313" key="3">
    <source>
        <dbReference type="EMBL" id="GAA1840741.1"/>
    </source>
</evidence>
<comment type="caution">
    <text evidence="3">The sequence shown here is derived from an EMBL/GenBank/DDBJ whole genome shotgun (WGS) entry which is preliminary data.</text>
</comment>
<evidence type="ECO:0000256" key="1">
    <source>
        <dbReference type="SAM" id="Coils"/>
    </source>
</evidence>
<accession>A0ABN2MWZ2</accession>
<feature type="coiled-coil region" evidence="1">
    <location>
        <begin position="27"/>
        <end position="61"/>
    </location>
</feature>
<keyword evidence="1" id="KW-0175">Coiled coil</keyword>
<name>A0ABN2MWZ2_9MICO</name>
<proteinExistence type="predicted"/>
<reference evidence="3 4" key="1">
    <citation type="journal article" date="2019" name="Int. J. Syst. Evol. Microbiol.">
        <title>The Global Catalogue of Microorganisms (GCM) 10K type strain sequencing project: providing services to taxonomists for standard genome sequencing and annotation.</title>
        <authorList>
            <consortium name="The Broad Institute Genomics Platform"/>
            <consortium name="The Broad Institute Genome Sequencing Center for Infectious Disease"/>
            <person name="Wu L."/>
            <person name="Ma J."/>
        </authorList>
    </citation>
    <scope>NUCLEOTIDE SEQUENCE [LARGE SCALE GENOMIC DNA]</scope>
    <source>
        <strain evidence="3 4">JCM 14323</strain>
    </source>
</reference>
<organism evidence="3 4">
    <name type="scientific">Agromyces salentinus</name>
    <dbReference type="NCBI Taxonomy" id="269421"/>
    <lineage>
        <taxon>Bacteria</taxon>
        <taxon>Bacillati</taxon>
        <taxon>Actinomycetota</taxon>
        <taxon>Actinomycetes</taxon>
        <taxon>Micrococcales</taxon>
        <taxon>Microbacteriaceae</taxon>
        <taxon>Agromyces</taxon>
    </lineage>
</organism>
<dbReference type="Proteomes" id="UP001501746">
    <property type="component" value="Unassembled WGS sequence"/>
</dbReference>
<protein>
    <submittedName>
        <fullName evidence="3">Uncharacterized protein</fullName>
    </submittedName>
</protein>
<dbReference type="EMBL" id="BAAANK010000008">
    <property type="protein sequence ID" value="GAA1840741.1"/>
    <property type="molecule type" value="Genomic_DNA"/>
</dbReference>